<dbReference type="Gene3D" id="2.10.50.10">
    <property type="entry name" value="Tumor Necrosis Factor Receptor, subunit A, domain 2"/>
    <property type="match status" value="3"/>
</dbReference>
<feature type="disulfide bond" evidence="9">
    <location>
        <begin position="129"/>
        <end position="147"/>
    </location>
</feature>
<dbReference type="GO" id="GO:0009986">
    <property type="term" value="C:cell surface"/>
    <property type="evidence" value="ECO:0007669"/>
    <property type="project" value="TreeGrafter"/>
</dbReference>
<dbReference type="PANTHER" id="PTHR46330:SF6">
    <property type="entry name" value="HEMATOPOIETIC DEATH RECEPTOR-RELATED"/>
    <property type="match status" value="1"/>
</dbReference>
<feature type="repeat" description="TNFR-Cys" evidence="9">
    <location>
        <begin position="107"/>
        <end position="147"/>
    </location>
</feature>
<feature type="disulfide bond" evidence="9">
    <location>
        <begin position="108"/>
        <end position="123"/>
    </location>
</feature>
<keyword evidence="2" id="KW-0053">Apoptosis</keyword>
<evidence type="ECO:0000256" key="2">
    <source>
        <dbReference type="ARBA" id="ARBA00022703"/>
    </source>
</evidence>
<accession>A0A8T3EB16</accession>
<dbReference type="InterPro" id="IPR052491">
    <property type="entry name" value="TNFRSF10"/>
</dbReference>
<dbReference type="InterPro" id="IPR000488">
    <property type="entry name" value="Death_dom"/>
</dbReference>
<dbReference type="PROSITE" id="PS50017">
    <property type="entry name" value="DEATH_DOMAIN"/>
    <property type="match status" value="1"/>
</dbReference>
<keyword evidence="8" id="KW-0325">Glycoprotein</keyword>
<evidence type="ECO:0008006" key="15">
    <source>
        <dbReference type="Google" id="ProtNLM"/>
    </source>
</evidence>
<dbReference type="SMART" id="SM00208">
    <property type="entry name" value="TNFR"/>
    <property type="match status" value="3"/>
</dbReference>
<feature type="disulfide bond" evidence="9">
    <location>
        <begin position="167"/>
        <end position="180"/>
    </location>
</feature>
<evidence type="ECO:0000259" key="11">
    <source>
        <dbReference type="PROSITE" id="PS50017"/>
    </source>
</evidence>
<organism evidence="13 14">
    <name type="scientific">Albula goreensis</name>
    <dbReference type="NCBI Taxonomy" id="1534307"/>
    <lineage>
        <taxon>Eukaryota</taxon>
        <taxon>Metazoa</taxon>
        <taxon>Chordata</taxon>
        <taxon>Craniata</taxon>
        <taxon>Vertebrata</taxon>
        <taxon>Euteleostomi</taxon>
        <taxon>Actinopterygii</taxon>
        <taxon>Neopterygii</taxon>
        <taxon>Teleostei</taxon>
        <taxon>Albuliformes</taxon>
        <taxon>Albulidae</taxon>
        <taxon>Albula</taxon>
    </lineage>
</organism>
<feature type="domain" description="TNFR-Cys" evidence="12">
    <location>
        <begin position="148"/>
        <end position="188"/>
    </location>
</feature>
<feature type="region of interest" description="Disordered" evidence="10">
    <location>
        <begin position="187"/>
        <end position="269"/>
    </location>
</feature>
<evidence type="ECO:0000256" key="10">
    <source>
        <dbReference type="SAM" id="MobiDB-lite"/>
    </source>
</evidence>
<dbReference type="SUPFAM" id="SSF57586">
    <property type="entry name" value="TNF receptor-like"/>
    <property type="match status" value="2"/>
</dbReference>
<name>A0A8T3EB16_9TELE</name>
<dbReference type="CDD" id="cd10580">
    <property type="entry name" value="TNFRSF10"/>
    <property type="match status" value="1"/>
</dbReference>
<evidence type="ECO:0000259" key="12">
    <source>
        <dbReference type="PROSITE" id="PS50050"/>
    </source>
</evidence>
<evidence type="ECO:0000256" key="7">
    <source>
        <dbReference type="ARBA" id="ARBA00023170"/>
    </source>
</evidence>
<dbReference type="InterPro" id="IPR011029">
    <property type="entry name" value="DEATH-like_dom_sf"/>
</dbReference>
<dbReference type="AlphaFoldDB" id="A0A8T3EB16"/>
<keyword evidence="5" id="KW-0472">Membrane</keyword>
<feature type="region of interest" description="Disordered" evidence="10">
    <location>
        <begin position="281"/>
        <end position="334"/>
    </location>
</feature>
<dbReference type="GO" id="GO:0036462">
    <property type="term" value="P:TRAIL-activated apoptotic signaling pathway"/>
    <property type="evidence" value="ECO:0007669"/>
    <property type="project" value="TreeGrafter"/>
</dbReference>
<evidence type="ECO:0000313" key="14">
    <source>
        <dbReference type="Proteomes" id="UP000829720"/>
    </source>
</evidence>
<evidence type="ECO:0000256" key="8">
    <source>
        <dbReference type="ARBA" id="ARBA00023180"/>
    </source>
</evidence>
<dbReference type="Pfam" id="PF00531">
    <property type="entry name" value="Death"/>
    <property type="match status" value="1"/>
</dbReference>
<evidence type="ECO:0000256" key="9">
    <source>
        <dbReference type="PROSITE-ProRule" id="PRU00206"/>
    </source>
</evidence>
<dbReference type="InterPro" id="IPR034024">
    <property type="entry name" value="TNFRSF10_N"/>
</dbReference>
<evidence type="ECO:0000256" key="6">
    <source>
        <dbReference type="ARBA" id="ARBA00023157"/>
    </source>
</evidence>
<evidence type="ECO:0000256" key="5">
    <source>
        <dbReference type="ARBA" id="ARBA00023136"/>
    </source>
</evidence>
<dbReference type="GO" id="GO:0043065">
    <property type="term" value="P:positive regulation of apoptotic process"/>
    <property type="evidence" value="ECO:0007669"/>
    <property type="project" value="TreeGrafter"/>
</dbReference>
<dbReference type="OrthoDB" id="8848202at2759"/>
<dbReference type="SUPFAM" id="SSF47986">
    <property type="entry name" value="DEATH domain"/>
    <property type="match status" value="1"/>
</dbReference>
<dbReference type="EMBL" id="JAERUA010000001">
    <property type="protein sequence ID" value="KAI1904685.1"/>
    <property type="molecule type" value="Genomic_DNA"/>
</dbReference>
<reference evidence="13" key="1">
    <citation type="submission" date="2021-01" db="EMBL/GenBank/DDBJ databases">
        <authorList>
            <person name="Zahm M."/>
            <person name="Roques C."/>
            <person name="Cabau C."/>
            <person name="Klopp C."/>
            <person name="Donnadieu C."/>
            <person name="Jouanno E."/>
            <person name="Lampietro C."/>
            <person name="Louis A."/>
            <person name="Herpin A."/>
            <person name="Echchiki A."/>
            <person name="Berthelot C."/>
            <person name="Parey E."/>
            <person name="Roest-Crollius H."/>
            <person name="Braasch I."/>
            <person name="Postlethwait J."/>
            <person name="Bobe J."/>
            <person name="Montfort J."/>
            <person name="Bouchez O."/>
            <person name="Begum T."/>
            <person name="Mejri S."/>
            <person name="Adams A."/>
            <person name="Chen W.-J."/>
            <person name="Guiguen Y."/>
        </authorList>
    </citation>
    <scope>NUCLEOTIDE SEQUENCE</scope>
    <source>
        <tissue evidence="13">Blood</tissue>
    </source>
</reference>
<feature type="compositionally biased region" description="Polar residues" evidence="10">
    <location>
        <begin position="296"/>
        <end position="321"/>
    </location>
</feature>
<proteinExistence type="predicted"/>
<dbReference type="Gene3D" id="1.10.533.10">
    <property type="entry name" value="Death Domain, Fas"/>
    <property type="match status" value="1"/>
</dbReference>
<dbReference type="GO" id="GO:0005886">
    <property type="term" value="C:plasma membrane"/>
    <property type="evidence" value="ECO:0007669"/>
    <property type="project" value="TreeGrafter"/>
</dbReference>
<feature type="disulfide bond" evidence="9">
    <location>
        <begin position="149"/>
        <end position="164"/>
    </location>
</feature>
<dbReference type="PROSITE" id="PS50050">
    <property type="entry name" value="TNFR_NGFR_2"/>
    <property type="match status" value="2"/>
</dbReference>
<comment type="subcellular location">
    <subcellularLocation>
        <location evidence="1">Membrane</location>
    </subcellularLocation>
</comment>
<feature type="disulfide bond" evidence="9">
    <location>
        <begin position="170"/>
        <end position="188"/>
    </location>
</feature>
<keyword evidence="14" id="KW-1185">Reference proteome</keyword>
<dbReference type="Proteomes" id="UP000829720">
    <property type="component" value="Unassembled WGS sequence"/>
</dbReference>
<evidence type="ECO:0000313" key="13">
    <source>
        <dbReference type="EMBL" id="KAI1904685.1"/>
    </source>
</evidence>
<feature type="disulfide bond" evidence="9">
    <location>
        <begin position="126"/>
        <end position="139"/>
    </location>
</feature>
<keyword evidence="4" id="KW-0677">Repeat</keyword>
<feature type="domain" description="Death" evidence="11">
    <location>
        <begin position="364"/>
        <end position="429"/>
    </location>
</feature>
<feature type="domain" description="TNFR-Cys" evidence="12">
    <location>
        <begin position="107"/>
        <end position="147"/>
    </location>
</feature>
<evidence type="ECO:0000256" key="3">
    <source>
        <dbReference type="ARBA" id="ARBA00022729"/>
    </source>
</evidence>
<dbReference type="PANTHER" id="PTHR46330">
    <property type="entry name" value="TUMOR NECROSIS FACTOR RECEPTOR SUPERFAMILY MEMBER 10B"/>
    <property type="match status" value="1"/>
</dbReference>
<dbReference type="InterPro" id="IPR001368">
    <property type="entry name" value="TNFR/NGFR_Cys_rich_reg"/>
</dbReference>
<feature type="repeat" description="TNFR-Cys" evidence="9">
    <location>
        <begin position="148"/>
        <end position="188"/>
    </location>
</feature>
<evidence type="ECO:0000256" key="4">
    <source>
        <dbReference type="ARBA" id="ARBA00022737"/>
    </source>
</evidence>
<gene>
    <name evidence="13" type="ORF">AGOR_G00008250</name>
</gene>
<protein>
    <recommendedName>
        <fullName evidence="15">Tumor necrosis factor receptor superfamily member 10B-like</fullName>
    </recommendedName>
</protein>
<sequence length="442" mass="49920">MYYFPIENIWPIYSFFTMTRWNWGPHFKMNLMVIVLIVGLTLHVTAEETGQGLNRLWNKEWNKTAAQIQCREDLEYPYDSRCCHNCIAGTYVKKPCEKAYELGTCVPCEPGTYTEHATGMDRCLTCTPCHRDQEETVPCTTTQNRQCQCKRGSFCEIDKPCEVCKKCTKCKEDEEKVKNCTTTSNTVCRKKRSPDTTPLNPSPTPVVATGPSTFQWLKSSKKKNTQTDQSGEVQINMDDPSDSPGAWNNEEARNGQGAETEEPRQESQPLLLQETHAAGVKSVPVEDEDKGLGDSLPNTTNSSQTSLSALPTVPSCGSSPRHSPETHRQNPCRAKKRLIATNGEESLKKSFDLFDEFLDVKIHRRFFRAIGLTDNMIKNAENTHSEDKVYELLKAWMQKQGLGADINNLLDDLLNLDQKHSAESISSKAVEKGYYKYNDESN</sequence>
<evidence type="ECO:0000256" key="1">
    <source>
        <dbReference type="ARBA" id="ARBA00004370"/>
    </source>
</evidence>
<keyword evidence="7" id="KW-0675">Receptor</keyword>
<comment type="caution">
    <text evidence="13">The sequence shown here is derived from an EMBL/GenBank/DDBJ whole genome shotgun (WGS) entry which is preliminary data.</text>
</comment>
<keyword evidence="6 9" id="KW-1015">Disulfide bond</keyword>
<dbReference type="Pfam" id="PF00020">
    <property type="entry name" value="TNFR_c6"/>
    <property type="match status" value="2"/>
</dbReference>
<keyword evidence="3" id="KW-0732">Signal</keyword>